<gene>
    <name evidence="4" type="ORF">ACFFRH_02885</name>
</gene>
<keyword evidence="5" id="KW-1185">Reference proteome</keyword>
<evidence type="ECO:0000313" key="4">
    <source>
        <dbReference type="EMBL" id="MFB9674424.1"/>
    </source>
</evidence>
<evidence type="ECO:0000259" key="3">
    <source>
        <dbReference type="PROSITE" id="PS50075"/>
    </source>
</evidence>
<reference evidence="4 5" key="1">
    <citation type="submission" date="2024-09" db="EMBL/GenBank/DDBJ databases">
        <authorList>
            <person name="Sun Q."/>
            <person name="Mori K."/>
        </authorList>
    </citation>
    <scope>NUCLEOTIDE SEQUENCE [LARGE SCALE GENOMIC DNA]</scope>
    <source>
        <strain evidence="4 5">JCM 3028</strain>
    </source>
</reference>
<dbReference type="InterPro" id="IPR020806">
    <property type="entry name" value="PKS_PP-bd"/>
</dbReference>
<comment type="caution">
    <text evidence="4">The sequence shown here is derived from an EMBL/GenBank/DDBJ whole genome shotgun (WGS) entry which is preliminary data.</text>
</comment>
<dbReference type="PROSITE" id="PS50075">
    <property type="entry name" value="CARRIER"/>
    <property type="match status" value="1"/>
</dbReference>
<organism evidence="4 5">
    <name type="scientific">Streptosporangium vulgare</name>
    <dbReference type="NCBI Taxonomy" id="46190"/>
    <lineage>
        <taxon>Bacteria</taxon>
        <taxon>Bacillati</taxon>
        <taxon>Actinomycetota</taxon>
        <taxon>Actinomycetes</taxon>
        <taxon>Streptosporangiales</taxon>
        <taxon>Streptosporangiaceae</taxon>
        <taxon>Streptosporangium</taxon>
    </lineage>
</organism>
<dbReference type="InterPro" id="IPR029058">
    <property type="entry name" value="AB_hydrolase_fold"/>
</dbReference>
<dbReference type="PANTHER" id="PTHR45527:SF1">
    <property type="entry name" value="FATTY ACID SYNTHASE"/>
    <property type="match status" value="1"/>
</dbReference>
<dbReference type="InterPro" id="IPR025110">
    <property type="entry name" value="AMP-bd_C"/>
</dbReference>
<protein>
    <submittedName>
        <fullName evidence="4">Alpha/beta fold hydrolase</fullName>
    </submittedName>
</protein>
<dbReference type="Pfam" id="PF00550">
    <property type="entry name" value="PP-binding"/>
    <property type="match status" value="1"/>
</dbReference>
<dbReference type="EMBL" id="JBHMBS010000001">
    <property type="protein sequence ID" value="MFB9674424.1"/>
    <property type="molecule type" value="Genomic_DNA"/>
</dbReference>
<dbReference type="InterPro" id="IPR001031">
    <property type="entry name" value="Thioesterase"/>
</dbReference>
<dbReference type="PROSITE" id="PS00012">
    <property type="entry name" value="PHOSPHOPANTETHEINE"/>
    <property type="match status" value="1"/>
</dbReference>
<feature type="domain" description="Carrier" evidence="3">
    <location>
        <begin position="96"/>
        <end position="171"/>
    </location>
</feature>
<dbReference type="Gene3D" id="1.10.1200.10">
    <property type="entry name" value="ACP-like"/>
    <property type="match status" value="1"/>
</dbReference>
<keyword evidence="4" id="KW-0378">Hydrolase</keyword>
<dbReference type="Proteomes" id="UP001589610">
    <property type="component" value="Unassembled WGS sequence"/>
</dbReference>
<dbReference type="Pfam" id="PF00975">
    <property type="entry name" value="Thioesterase"/>
    <property type="match status" value="1"/>
</dbReference>
<dbReference type="PANTHER" id="PTHR45527">
    <property type="entry name" value="NONRIBOSOMAL PEPTIDE SYNTHETASE"/>
    <property type="match status" value="1"/>
</dbReference>
<keyword evidence="2" id="KW-0597">Phosphoprotein</keyword>
<proteinExistence type="predicted"/>
<dbReference type="Gene3D" id="3.30.300.30">
    <property type="match status" value="1"/>
</dbReference>
<dbReference type="Gene3D" id="3.40.50.1820">
    <property type="entry name" value="alpha/beta hydrolase"/>
    <property type="match status" value="1"/>
</dbReference>
<keyword evidence="1" id="KW-0596">Phosphopantetheine</keyword>
<evidence type="ECO:0000313" key="5">
    <source>
        <dbReference type="Proteomes" id="UP001589610"/>
    </source>
</evidence>
<dbReference type="Pfam" id="PF13193">
    <property type="entry name" value="AMP-binding_C"/>
    <property type="match status" value="1"/>
</dbReference>
<dbReference type="SUPFAM" id="SSF53474">
    <property type="entry name" value="alpha/beta-Hydrolases"/>
    <property type="match status" value="1"/>
</dbReference>
<dbReference type="InterPro" id="IPR045851">
    <property type="entry name" value="AMP-bd_C_sf"/>
</dbReference>
<dbReference type="SUPFAM" id="SSF56801">
    <property type="entry name" value="Acetyl-CoA synthetase-like"/>
    <property type="match status" value="1"/>
</dbReference>
<dbReference type="GO" id="GO:0016787">
    <property type="term" value="F:hydrolase activity"/>
    <property type="evidence" value="ECO:0007669"/>
    <property type="project" value="UniProtKB-KW"/>
</dbReference>
<dbReference type="RefSeq" id="WP_386154257.1">
    <property type="nucleotide sequence ID" value="NZ_JBHMBS010000001.1"/>
</dbReference>
<evidence type="ECO:0000256" key="1">
    <source>
        <dbReference type="ARBA" id="ARBA00022450"/>
    </source>
</evidence>
<dbReference type="SMART" id="SM00823">
    <property type="entry name" value="PKS_PP"/>
    <property type="match status" value="1"/>
</dbReference>
<name>A0ABV5T5R8_9ACTN</name>
<dbReference type="InterPro" id="IPR006162">
    <property type="entry name" value="Ppantetheine_attach_site"/>
</dbReference>
<evidence type="ECO:0000256" key="2">
    <source>
        <dbReference type="ARBA" id="ARBA00022553"/>
    </source>
</evidence>
<dbReference type="InterPro" id="IPR036736">
    <property type="entry name" value="ACP-like_sf"/>
</dbReference>
<dbReference type="SUPFAM" id="SSF47336">
    <property type="entry name" value="ACP-like"/>
    <property type="match status" value="1"/>
</dbReference>
<accession>A0ABV5T5R8</accession>
<sequence length="438" mass="47205">MRVEPGEIEAALLSEPEIRAAAVVVDGDRLVGYVVTTEAEPAVDWRARLRATLPDHMIPSAWVTLEELPLTSNGKLDRKALPAPDPAAGADGFRVPPRDPVEGRVAAIWEELFDVPMVGVFDDFFDLGGHSLLALRLAVRIRQEFGRELPVATVLASPTVAGLADVLRRPEDLGEQRVVTLNADGDRIPIVLVHALGGQVFRYHPMARRLGPDQPVYAIAASGLAPGEDPHTTMADMVEDYVDRLRAVRPSGPYVLGGFCIGGNIAMEMARRLRALGEDVPLLVLFYSDADEPVITSSLEDDASLMTHALAGGPLETDGAEFAGLGPEEMLVAVIAAAGRERRLAPDTADVEQARRFLRVFRANAHAVGRYRHEPYDGDVALFAPAGDRPDLGWNGVVKGNLAIEAIPGERVVILFEPLVAEAAAKLRSWIDHGVTGH</sequence>
<dbReference type="InterPro" id="IPR009081">
    <property type="entry name" value="PP-bd_ACP"/>
</dbReference>